<dbReference type="RefSeq" id="WP_406700623.1">
    <property type="nucleotide sequence ID" value="NZ_CP155447.1"/>
</dbReference>
<accession>A0AAU7CS41</accession>
<proteinExistence type="predicted"/>
<protein>
    <recommendedName>
        <fullName evidence="2">AsmA-like C-terminal domain-containing protein</fullName>
    </recommendedName>
</protein>
<evidence type="ECO:0008006" key="2">
    <source>
        <dbReference type="Google" id="ProtNLM"/>
    </source>
</evidence>
<organism evidence="1">
    <name type="scientific">Singulisphaera sp. Ch08</name>
    <dbReference type="NCBI Taxonomy" id="3120278"/>
    <lineage>
        <taxon>Bacteria</taxon>
        <taxon>Pseudomonadati</taxon>
        <taxon>Planctomycetota</taxon>
        <taxon>Planctomycetia</taxon>
        <taxon>Isosphaerales</taxon>
        <taxon>Isosphaeraceae</taxon>
        <taxon>Singulisphaera</taxon>
    </lineage>
</organism>
<reference evidence="1" key="1">
    <citation type="submission" date="2024-05" db="EMBL/GenBank/DDBJ databases">
        <title>Planctomycetes of the genus Singulisphaera possess chitinolytic capabilities.</title>
        <authorList>
            <person name="Ivanova A."/>
        </authorList>
    </citation>
    <scope>NUCLEOTIDE SEQUENCE</scope>
    <source>
        <strain evidence="1">Ch08T</strain>
    </source>
</reference>
<gene>
    <name evidence="1" type="ORF">V5E97_17645</name>
</gene>
<name>A0AAU7CS41_9BACT</name>
<dbReference type="EMBL" id="CP155447">
    <property type="protein sequence ID" value="XBH07783.1"/>
    <property type="molecule type" value="Genomic_DNA"/>
</dbReference>
<dbReference type="AlphaFoldDB" id="A0AAU7CS41"/>
<evidence type="ECO:0000313" key="1">
    <source>
        <dbReference type="EMBL" id="XBH07783.1"/>
    </source>
</evidence>
<sequence>MFPLARPYRQILATCLLVVIAVLPTSYVIVTAWKINRPGHLRDIEVEMSRQLGLQVSLESIRYPCPGEVICKGVVFRQEEPRRKGLTEIARARSLRLRRGDRELMVETDGLRLRGESPKLAMAQLGLILQRPSDGSFDRVSLSAPTCHLDLDNDNLHFSLRDVAGVFQTDRVAPTVKASYRMVAKGSNTRCELMLIRDRKTEPVRTTLAIKTMDGLPLPGQVLDVFFDSADWLGPAARVEGALTLRQTGAKDWEADFQGDLYDIDMNTLVGRRFPSHRLSGLAHLAIKSARWGDRPGQGMGWVEASGEMTTGQGSMGADLLNALATEMNFRLPAKNAKLGAGGSMVDVDFHAMGLTFEIRRDGEIRLGGALGNEFSPDAVLARQTSALAYAPRGAANVRGLIKTLVPTNASDPVMVPLTQESRVLLCFPAPPQLPPKRIEGN</sequence>